<accession>X1AUC1</accession>
<dbReference type="SFLD" id="SFLDG01067">
    <property type="entry name" value="SPASM/twitch_domain_containing"/>
    <property type="match status" value="1"/>
</dbReference>
<name>X1AUC1_9ZZZZ</name>
<protein>
    <recommendedName>
        <fullName evidence="5">Radical SAM core domain-containing protein</fullName>
    </recommendedName>
</protein>
<dbReference type="SMART" id="SM00729">
    <property type="entry name" value="Elp3"/>
    <property type="match status" value="1"/>
</dbReference>
<dbReference type="PROSITE" id="PS51918">
    <property type="entry name" value="RADICAL_SAM"/>
    <property type="match status" value="1"/>
</dbReference>
<dbReference type="InterPro" id="IPR013785">
    <property type="entry name" value="Aldolase_TIM"/>
</dbReference>
<dbReference type="SUPFAM" id="SSF102114">
    <property type="entry name" value="Radical SAM enzymes"/>
    <property type="match status" value="1"/>
</dbReference>
<keyword evidence="3" id="KW-0408">Iron</keyword>
<feature type="non-terminal residue" evidence="6">
    <location>
        <position position="296"/>
    </location>
</feature>
<dbReference type="PANTHER" id="PTHR11228">
    <property type="entry name" value="RADICAL SAM DOMAIN PROTEIN"/>
    <property type="match status" value="1"/>
</dbReference>
<dbReference type="SFLD" id="SFLDG01386">
    <property type="entry name" value="main_SPASM_domain-containing"/>
    <property type="match status" value="1"/>
</dbReference>
<dbReference type="Pfam" id="PF04055">
    <property type="entry name" value="Radical_SAM"/>
    <property type="match status" value="1"/>
</dbReference>
<dbReference type="EMBL" id="BART01018568">
    <property type="protein sequence ID" value="GAG75883.1"/>
    <property type="molecule type" value="Genomic_DNA"/>
</dbReference>
<dbReference type="Gene3D" id="3.20.20.70">
    <property type="entry name" value="Aldolase class I"/>
    <property type="match status" value="1"/>
</dbReference>
<proteinExistence type="predicted"/>
<evidence type="ECO:0000256" key="4">
    <source>
        <dbReference type="ARBA" id="ARBA00023014"/>
    </source>
</evidence>
<dbReference type="InterPro" id="IPR006638">
    <property type="entry name" value="Elp3/MiaA/NifB-like_rSAM"/>
</dbReference>
<evidence type="ECO:0000256" key="2">
    <source>
        <dbReference type="ARBA" id="ARBA00022723"/>
    </source>
</evidence>
<dbReference type="GO" id="GO:0046872">
    <property type="term" value="F:metal ion binding"/>
    <property type="evidence" value="ECO:0007669"/>
    <property type="project" value="UniProtKB-KW"/>
</dbReference>
<dbReference type="PANTHER" id="PTHR11228:SF7">
    <property type="entry name" value="PQQA PEPTIDE CYCLASE"/>
    <property type="match status" value="1"/>
</dbReference>
<evidence type="ECO:0000259" key="5">
    <source>
        <dbReference type="PROSITE" id="PS51918"/>
    </source>
</evidence>
<organism evidence="6">
    <name type="scientific">marine sediment metagenome</name>
    <dbReference type="NCBI Taxonomy" id="412755"/>
    <lineage>
        <taxon>unclassified sequences</taxon>
        <taxon>metagenomes</taxon>
        <taxon>ecological metagenomes</taxon>
    </lineage>
</organism>
<evidence type="ECO:0000313" key="6">
    <source>
        <dbReference type="EMBL" id="GAG75883.1"/>
    </source>
</evidence>
<comment type="caution">
    <text evidence="6">The sequence shown here is derived from an EMBL/GenBank/DDBJ whole genome shotgun (WGS) entry which is preliminary data.</text>
</comment>
<dbReference type="InterPro" id="IPR050377">
    <property type="entry name" value="Radical_SAM_PqqE_MftC-like"/>
</dbReference>
<feature type="non-terminal residue" evidence="6">
    <location>
        <position position="1"/>
    </location>
</feature>
<dbReference type="CDD" id="cd01335">
    <property type="entry name" value="Radical_SAM"/>
    <property type="match status" value="1"/>
</dbReference>
<dbReference type="AlphaFoldDB" id="X1AUC1"/>
<reference evidence="6" key="1">
    <citation type="journal article" date="2014" name="Front. Microbiol.">
        <title>High frequency of phylogenetically diverse reductive dehalogenase-homologous genes in deep subseafloor sedimentary metagenomes.</title>
        <authorList>
            <person name="Kawai M."/>
            <person name="Futagami T."/>
            <person name="Toyoda A."/>
            <person name="Takaki Y."/>
            <person name="Nishi S."/>
            <person name="Hori S."/>
            <person name="Arai W."/>
            <person name="Tsubouchi T."/>
            <person name="Morono Y."/>
            <person name="Uchiyama I."/>
            <person name="Ito T."/>
            <person name="Fujiyama A."/>
            <person name="Inagaki F."/>
            <person name="Takami H."/>
        </authorList>
    </citation>
    <scope>NUCLEOTIDE SEQUENCE</scope>
    <source>
        <strain evidence="6">Expedition CK06-06</strain>
    </source>
</reference>
<sequence length="296" mass="33288">ISDRYFNLHFLNKNSKFRVIIQMTKFTDIILHKIKPNCAVWEITLKCNSNCIHCGSKAGKPRLDELNTDESLKLVKEIHDCGYKGVALMGGEPLIRDDWYEIAREIKKNKLELSIVTNGLTLIDNIQKLKSLKVDCVSLSLDGGSAKVHDYLRGIPGAFEKTLNAINRLKEEKLPVSVITAVSKTNLNELDKIKKILLDRNIAWQIQIAIPIGRFPRELTISREEFYAVALFIAINVKKYSYKRLPVIGAHCFGYFSRFIPNLGLDPWVGCQAGISVLGIQSNGNIKGCLTLPDGF</sequence>
<evidence type="ECO:0000256" key="1">
    <source>
        <dbReference type="ARBA" id="ARBA00022691"/>
    </source>
</evidence>
<feature type="domain" description="Radical SAM core" evidence="5">
    <location>
        <begin position="33"/>
        <end position="244"/>
    </location>
</feature>
<keyword evidence="1" id="KW-0949">S-adenosyl-L-methionine</keyword>
<keyword evidence="4" id="KW-0411">Iron-sulfur</keyword>
<gene>
    <name evidence="6" type="ORF">S01H4_35018</name>
</gene>
<keyword evidence="2" id="KW-0479">Metal-binding</keyword>
<dbReference type="SFLD" id="SFLDS00029">
    <property type="entry name" value="Radical_SAM"/>
    <property type="match status" value="1"/>
</dbReference>
<evidence type="ECO:0000256" key="3">
    <source>
        <dbReference type="ARBA" id="ARBA00023004"/>
    </source>
</evidence>
<dbReference type="GO" id="GO:0051536">
    <property type="term" value="F:iron-sulfur cluster binding"/>
    <property type="evidence" value="ECO:0007669"/>
    <property type="project" value="UniProtKB-KW"/>
</dbReference>
<dbReference type="GO" id="GO:0003824">
    <property type="term" value="F:catalytic activity"/>
    <property type="evidence" value="ECO:0007669"/>
    <property type="project" value="InterPro"/>
</dbReference>
<dbReference type="InterPro" id="IPR007197">
    <property type="entry name" value="rSAM"/>
</dbReference>
<dbReference type="InterPro" id="IPR058240">
    <property type="entry name" value="rSAM_sf"/>
</dbReference>